<dbReference type="Proteomes" id="UP001529510">
    <property type="component" value="Unassembled WGS sequence"/>
</dbReference>
<accession>A0ABD0QYB1</accession>
<dbReference type="PROSITE" id="PS00972">
    <property type="entry name" value="USP_1"/>
    <property type="match status" value="1"/>
</dbReference>
<dbReference type="SUPFAM" id="SSF54001">
    <property type="entry name" value="Cysteine proteinases"/>
    <property type="match status" value="1"/>
</dbReference>
<keyword evidence="4" id="KW-1185">Reference proteome</keyword>
<feature type="non-terminal residue" evidence="3">
    <location>
        <position position="99"/>
    </location>
</feature>
<evidence type="ECO:0000313" key="4">
    <source>
        <dbReference type="Proteomes" id="UP001529510"/>
    </source>
</evidence>
<organism evidence="3 4">
    <name type="scientific">Cirrhinus mrigala</name>
    <name type="common">Mrigala</name>
    <dbReference type="NCBI Taxonomy" id="683832"/>
    <lineage>
        <taxon>Eukaryota</taxon>
        <taxon>Metazoa</taxon>
        <taxon>Chordata</taxon>
        <taxon>Craniata</taxon>
        <taxon>Vertebrata</taxon>
        <taxon>Euteleostomi</taxon>
        <taxon>Actinopterygii</taxon>
        <taxon>Neopterygii</taxon>
        <taxon>Teleostei</taxon>
        <taxon>Ostariophysi</taxon>
        <taxon>Cypriniformes</taxon>
        <taxon>Cyprinidae</taxon>
        <taxon>Labeoninae</taxon>
        <taxon>Labeonini</taxon>
        <taxon>Cirrhinus</taxon>
    </lineage>
</organism>
<dbReference type="InterPro" id="IPR028889">
    <property type="entry name" value="USP"/>
</dbReference>
<reference evidence="3 4" key="1">
    <citation type="submission" date="2024-05" db="EMBL/GenBank/DDBJ databases">
        <title>Genome sequencing and assembly of Indian major carp, Cirrhinus mrigala (Hamilton, 1822).</title>
        <authorList>
            <person name="Mohindra V."/>
            <person name="Chowdhury L.M."/>
            <person name="Lal K."/>
            <person name="Jena J.K."/>
        </authorList>
    </citation>
    <scope>NUCLEOTIDE SEQUENCE [LARGE SCALE GENOMIC DNA]</scope>
    <source>
        <strain evidence="3">CM1030</strain>
        <tissue evidence="3">Blood</tissue>
    </source>
</reference>
<feature type="region of interest" description="Disordered" evidence="1">
    <location>
        <begin position="36"/>
        <end position="73"/>
    </location>
</feature>
<dbReference type="InterPro" id="IPR038765">
    <property type="entry name" value="Papain-like_cys_pep_sf"/>
</dbReference>
<dbReference type="PROSITE" id="PS50235">
    <property type="entry name" value="USP_3"/>
    <property type="match status" value="1"/>
</dbReference>
<name>A0ABD0QYB1_CIRMR</name>
<dbReference type="AlphaFoldDB" id="A0ABD0QYB1"/>
<comment type="caution">
    <text evidence="3">The sequence shown here is derived from an EMBL/GenBank/DDBJ whole genome shotgun (WGS) entry which is preliminary data.</text>
</comment>
<protein>
    <recommendedName>
        <fullName evidence="2">USP domain-containing protein</fullName>
    </recommendedName>
</protein>
<feature type="domain" description="USP" evidence="2">
    <location>
        <begin position="83"/>
        <end position="99"/>
    </location>
</feature>
<evidence type="ECO:0000313" key="3">
    <source>
        <dbReference type="EMBL" id="KAL0191190.1"/>
    </source>
</evidence>
<sequence>MPGLHSEGGVVAAAGSPVKKSKLSLKFFQKKDTKRALDFSEAPAEDNSTAEPEETTNHDQIVPMPCPSSPLTSEKRESLVPFVGLNNLGNTCYLNSILQ</sequence>
<dbReference type="Gene3D" id="3.90.70.10">
    <property type="entry name" value="Cysteine proteinases"/>
    <property type="match status" value="1"/>
</dbReference>
<gene>
    <name evidence="3" type="ORF">M9458_013888</name>
</gene>
<dbReference type="InterPro" id="IPR018200">
    <property type="entry name" value="USP_CS"/>
</dbReference>
<evidence type="ECO:0000259" key="2">
    <source>
        <dbReference type="PROSITE" id="PS50235"/>
    </source>
</evidence>
<dbReference type="EMBL" id="JAMKFB020000006">
    <property type="protein sequence ID" value="KAL0191190.1"/>
    <property type="molecule type" value="Genomic_DNA"/>
</dbReference>
<proteinExistence type="predicted"/>
<evidence type="ECO:0000256" key="1">
    <source>
        <dbReference type="SAM" id="MobiDB-lite"/>
    </source>
</evidence>